<feature type="non-terminal residue" evidence="1">
    <location>
        <position position="1"/>
    </location>
</feature>
<gene>
    <name evidence="1" type="ORF">CCAP1982_LOCUS4335</name>
</gene>
<protein>
    <submittedName>
        <fullName evidence="1">(Mediterranean fruit fly) hypothetical protein</fullName>
    </submittedName>
</protein>
<evidence type="ECO:0000313" key="1">
    <source>
        <dbReference type="EMBL" id="CAD6995629.1"/>
    </source>
</evidence>
<evidence type="ECO:0000313" key="2">
    <source>
        <dbReference type="Proteomes" id="UP000606786"/>
    </source>
</evidence>
<proteinExistence type="predicted"/>
<reference evidence="1" key="1">
    <citation type="submission" date="2020-11" db="EMBL/GenBank/DDBJ databases">
        <authorList>
            <person name="Whitehead M."/>
        </authorList>
    </citation>
    <scope>NUCLEOTIDE SEQUENCE</scope>
    <source>
        <strain evidence="1">EGII</strain>
    </source>
</reference>
<organism evidence="1 2">
    <name type="scientific">Ceratitis capitata</name>
    <name type="common">Mediterranean fruit fly</name>
    <name type="synonym">Tephritis capitata</name>
    <dbReference type="NCBI Taxonomy" id="7213"/>
    <lineage>
        <taxon>Eukaryota</taxon>
        <taxon>Metazoa</taxon>
        <taxon>Ecdysozoa</taxon>
        <taxon>Arthropoda</taxon>
        <taxon>Hexapoda</taxon>
        <taxon>Insecta</taxon>
        <taxon>Pterygota</taxon>
        <taxon>Neoptera</taxon>
        <taxon>Endopterygota</taxon>
        <taxon>Diptera</taxon>
        <taxon>Brachycera</taxon>
        <taxon>Muscomorpha</taxon>
        <taxon>Tephritoidea</taxon>
        <taxon>Tephritidae</taxon>
        <taxon>Ceratitis</taxon>
        <taxon>Ceratitis</taxon>
    </lineage>
</organism>
<dbReference type="EMBL" id="CAJHJT010000001">
    <property type="protein sequence ID" value="CAD6995629.1"/>
    <property type="molecule type" value="Genomic_DNA"/>
</dbReference>
<comment type="caution">
    <text evidence="1">The sequence shown here is derived from an EMBL/GenBank/DDBJ whole genome shotgun (WGS) entry which is preliminary data.</text>
</comment>
<name>A0A811U9S3_CERCA</name>
<accession>A0A811U9S3</accession>
<dbReference type="AlphaFoldDB" id="A0A811U9S3"/>
<dbReference type="Proteomes" id="UP000606786">
    <property type="component" value="Unassembled WGS sequence"/>
</dbReference>
<sequence>VKQEQSNINALHGGNGIPSWGDLKYKQFWSNSKGTGCTLCLIRLDIFESSEEGHTLIIEKCRLFGIEKSEITTTIGSSVIQLKIDDITLNLKFYEVHEDKIGFEAILGN</sequence>
<keyword evidence="2" id="KW-1185">Reference proteome</keyword>